<dbReference type="AlphaFoldDB" id="A0A1S4DA69"/>
<dbReference type="PANTHER" id="PTHR46456:SF1">
    <property type="entry name" value="DNA REPAIR PROTEIN RAD51 HOMOLOG 2"/>
    <property type="match status" value="1"/>
</dbReference>
<dbReference type="InterPro" id="IPR003593">
    <property type="entry name" value="AAA+_ATPase"/>
</dbReference>
<evidence type="ECO:0000313" key="8">
    <source>
        <dbReference type="RefSeq" id="XP_016510286.2"/>
    </source>
</evidence>
<dbReference type="InterPro" id="IPR030548">
    <property type="entry name" value="RAD51B"/>
</dbReference>
<dbReference type="GO" id="GO:0003697">
    <property type="term" value="F:single-stranded DNA binding"/>
    <property type="evidence" value="ECO:0000318"/>
    <property type="project" value="GO_Central"/>
</dbReference>
<dbReference type="Pfam" id="PF08423">
    <property type="entry name" value="Rad51"/>
    <property type="match status" value="1"/>
</dbReference>
<reference evidence="7" key="1">
    <citation type="journal article" date="2014" name="Nat. Commun.">
        <title>The tobacco genome sequence and its comparison with those of tomato and potato.</title>
        <authorList>
            <person name="Sierro N."/>
            <person name="Battey J.N."/>
            <person name="Ouadi S."/>
            <person name="Bakaher N."/>
            <person name="Bovet L."/>
            <person name="Willig A."/>
            <person name="Goepfert S."/>
            <person name="Peitsch M.C."/>
            <person name="Ivanov N.V."/>
        </authorList>
    </citation>
    <scope>NUCLEOTIDE SEQUENCE [LARGE SCALE GENOMIC DNA]</scope>
</reference>
<gene>
    <name evidence="8" type="primary">LOC107827628</name>
</gene>
<dbReference type="STRING" id="4097.A0A1S4DA69"/>
<dbReference type="InterPro" id="IPR058766">
    <property type="entry name" value="HHH_XRCC3_RAD51B"/>
</dbReference>
<dbReference type="GO" id="GO:0000724">
    <property type="term" value="P:double-strand break repair via homologous recombination"/>
    <property type="evidence" value="ECO:0000318"/>
    <property type="project" value="GO_Central"/>
</dbReference>
<keyword evidence="5" id="KW-0233">DNA recombination</keyword>
<dbReference type="RefSeq" id="XP_016510286.1">
    <property type="nucleotide sequence ID" value="XM_016654800.1"/>
</dbReference>
<dbReference type="Pfam" id="PF26169">
    <property type="entry name" value="HHH_XRCC3_RpoA"/>
    <property type="match status" value="1"/>
</dbReference>
<accession>A0A1S4DA69</accession>
<dbReference type="GO" id="GO:0140664">
    <property type="term" value="F:ATP-dependent DNA damage sensor activity"/>
    <property type="evidence" value="ECO:0007669"/>
    <property type="project" value="InterPro"/>
</dbReference>
<dbReference type="SMR" id="A0A1S4DA69"/>
<evidence type="ECO:0000256" key="1">
    <source>
        <dbReference type="ARBA" id="ARBA00004123"/>
    </source>
</evidence>
<dbReference type="InterPro" id="IPR020588">
    <property type="entry name" value="RecA_ATP-bd"/>
</dbReference>
<dbReference type="GO" id="GO:0005524">
    <property type="term" value="F:ATP binding"/>
    <property type="evidence" value="ECO:0007669"/>
    <property type="project" value="InterPro"/>
</dbReference>
<proteinExistence type="inferred from homology"/>
<dbReference type="GO" id="GO:0003690">
    <property type="term" value="F:double-stranded DNA binding"/>
    <property type="evidence" value="ECO:0000318"/>
    <property type="project" value="GO_Central"/>
</dbReference>
<dbReference type="RefSeq" id="XP_016510286.2">
    <property type="nucleotide sequence ID" value="XM_016654800.2"/>
</dbReference>
<dbReference type="Proteomes" id="UP000790787">
    <property type="component" value="Chromosome 9"/>
</dbReference>
<evidence type="ECO:0000256" key="3">
    <source>
        <dbReference type="ARBA" id="ARBA00022763"/>
    </source>
</evidence>
<dbReference type="SUPFAM" id="SSF52540">
    <property type="entry name" value="P-loop containing nucleoside triphosphate hydrolases"/>
    <property type="match status" value="1"/>
</dbReference>
<dbReference type="GO" id="GO:0033063">
    <property type="term" value="C:Rad51B-Rad51C-Rad51D-XRCC2 complex"/>
    <property type="evidence" value="ECO:0007669"/>
    <property type="project" value="InterPro"/>
</dbReference>
<comment type="subcellular location">
    <subcellularLocation>
        <location evidence="1">Nucleus</location>
    </subcellularLocation>
</comment>
<evidence type="ECO:0000256" key="4">
    <source>
        <dbReference type="ARBA" id="ARBA00023125"/>
    </source>
</evidence>
<keyword evidence="6" id="KW-0539">Nucleus</keyword>
<dbReference type="InterPro" id="IPR013632">
    <property type="entry name" value="Rad51_C"/>
</dbReference>
<dbReference type="GO" id="GO:0008094">
    <property type="term" value="F:ATP-dependent activity, acting on DNA"/>
    <property type="evidence" value="ECO:0000318"/>
    <property type="project" value="GO_Central"/>
</dbReference>
<protein>
    <submittedName>
        <fullName evidence="8">DNA repair protein RAD51 homolog 2-like isoform X1</fullName>
    </submittedName>
</protein>
<dbReference type="PROSITE" id="PS50162">
    <property type="entry name" value="RECA_2"/>
    <property type="match status" value="1"/>
</dbReference>
<evidence type="ECO:0000256" key="2">
    <source>
        <dbReference type="ARBA" id="ARBA00007095"/>
    </source>
</evidence>
<organism evidence="7 8">
    <name type="scientific">Nicotiana tabacum</name>
    <name type="common">Common tobacco</name>
    <dbReference type="NCBI Taxonomy" id="4097"/>
    <lineage>
        <taxon>Eukaryota</taxon>
        <taxon>Viridiplantae</taxon>
        <taxon>Streptophyta</taxon>
        <taxon>Embryophyta</taxon>
        <taxon>Tracheophyta</taxon>
        <taxon>Spermatophyta</taxon>
        <taxon>Magnoliopsida</taxon>
        <taxon>eudicotyledons</taxon>
        <taxon>Gunneridae</taxon>
        <taxon>Pentapetalae</taxon>
        <taxon>asterids</taxon>
        <taxon>lamiids</taxon>
        <taxon>Solanales</taxon>
        <taxon>Solanaceae</taxon>
        <taxon>Nicotianoideae</taxon>
        <taxon>Nicotianeae</taxon>
        <taxon>Nicotiana</taxon>
    </lineage>
</organism>
<evidence type="ECO:0000256" key="6">
    <source>
        <dbReference type="ARBA" id="ARBA00023242"/>
    </source>
</evidence>
<dbReference type="OrthoDB" id="5957327at2759"/>
<dbReference type="Gene3D" id="3.40.50.300">
    <property type="entry name" value="P-loop containing nucleotide triphosphate hydrolases"/>
    <property type="match status" value="2"/>
</dbReference>
<dbReference type="GeneID" id="107827628"/>
<dbReference type="PaxDb" id="4097-A0A1S4DA69"/>
<sequence length="463" mass="50614">MANKLLSEMGLPKSIAYIFSARNLITAKDVLSLTEFELMELLDVDLAVVASAVAHISEITCPPYQTALSLLEQRVQNERMAGHLPTCLKGLDNALCGGIPFGVVTELVGPAGIGKTQFCLKLSLLASLPLSYGGLDGSVIYIDTESKFSSRRMIEMGYNSFPEAFHAEGMAQEMAGRILVLRPTSLSEFTDSLQKIRVSLFQHGVKLLIIDSMAALLAGEGVQGPQRQHSLGWHISFIKSVAEFSRIPVVVTNQVRSQSRDETSHYSFQAELSGPSTRFIPATYIFLQLKSPYYYSATSKLITFLMPLESYSTSSKLLLDKLWKLSLITFLSSCVASFGGEAVVEIHPVQSSFQLSSMKIQELSRVDRSEASTNLDSHLVAALGIHWAHAVSIRLVFESRSGQRFIKLAKSPLSPPLAFPFNITSSGISLLNDDGVEMPGPEIHTIHCQGHSSIITVGSEMMH</sequence>
<reference evidence="8" key="2">
    <citation type="submission" date="2025-08" db="UniProtKB">
        <authorList>
            <consortium name="RefSeq"/>
        </authorList>
    </citation>
    <scope>IDENTIFICATION</scope>
    <source>
        <tissue evidence="8">Leaf</tissue>
    </source>
</reference>
<dbReference type="SMART" id="SM00382">
    <property type="entry name" value="AAA"/>
    <property type="match status" value="1"/>
</dbReference>
<evidence type="ECO:0000313" key="7">
    <source>
        <dbReference type="Proteomes" id="UP000790787"/>
    </source>
</evidence>
<dbReference type="GO" id="GO:0005657">
    <property type="term" value="C:replication fork"/>
    <property type="evidence" value="ECO:0000318"/>
    <property type="project" value="GO_Central"/>
</dbReference>
<dbReference type="InterPro" id="IPR027417">
    <property type="entry name" value="P-loop_NTPase"/>
</dbReference>
<comment type="similarity">
    <text evidence="2">Belongs to the RecA family. RAD51 subfamily.</text>
</comment>
<dbReference type="PANTHER" id="PTHR46456">
    <property type="entry name" value="DNA REPAIR PROTEIN RAD51 HOMOLOG 2"/>
    <property type="match status" value="1"/>
</dbReference>
<dbReference type="KEGG" id="nta:107827628"/>
<keyword evidence="7" id="KW-1185">Reference proteome</keyword>
<keyword evidence="4" id="KW-0238">DNA-binding</keyword>
<evidence type="ECO:0000256" key="5">
    <source>
        <dbReference type="ARBA" id="ARBA00023172"/>
    </source>
</evidence>
<keyword evidence="3" id="KW-0227">DNA damage</keyword>
<name>A0A1S4DA69_TOBAC</name>